<keyword evidence="3" id="KW-1185">Reference proteome</keyword>
<keyword evidence="1" id="KW-0812">Transmembrane</keyword>
<dbReference type="InterPro" id="IPR012589">
    <property type="entry name" value="Pmp1/Pmp2"/>
</dbReference>
<feature type="transmembrane region" description="Helical" evidence="1">
    <location>
        <begin position="6"/>
        <end position="26"/>
    </location>
</feature>
<evidence type="ECO:0000313" key="3">
    <source>
        <dbReference type="Proteomes" id="UP000190274"/>
    </source>
</evidence>
<organism evidence="2 3">
    <name type="scientific">Lachancea dasiensis</name>
    <dbReference type="NCBI Taxonomy" id="1072105"/>
    <lineage>
        <taxon>Eukaryota</taxon>
        <taxon>Fungi</taxon>
        <taxon>Dikarya</taxon>
        <taxon>Ascomycota</taxon>
        <taxon>Saccharomycotina</taxon>
        <taxon>Saccharomycetes</taxon>
        <taxon>Saccharomycetales</taxon>
        <taxon>Saccharomycetaceae</taxon>
        <taxon>Lachancea</taxon>
    </lineage>
</organism>
<sequence>MLPAGVILVFVLIFLAFCAVAGTVGYKKIQARKAGLQKF</sequence>
<dbReference type="GO" id="GO:0030234">
    <property type="term" value="F:enzyme regulator activity"/>
    <property type="evidence" value="ECO:0007669"/>
    <property type="project" value="InterPro"/>
</dbReference>
<name>A0A1G4K5S7_9SACH</name>
<accession>A0A1G4K5S7</accession>
<dbReference type="EMBL" id="LT598461">
    <property type="protein sequence ID" value="SCU99150.1"/>
    <property type="molecule type" value="Genomic_DNA"/>
</dbReference>
<evidence type="ECO:0000256" key="1">
    <source>
        <dbReference type="SAM" id="Phobius"/>
    </source>
</evidence>
<protein>
    <submittedName>
        <fullName evidence="2">LADA_0H17876g1_1</fullName>
    </submittedName>
</protein>
<evidence type="ECO:0000313" key="2">
    <source>
        <dbReference type="EMBL" id="SCU99150.1"/>
    </source>
</evidence>
<dbReference type="Pfam" id="PF08114">
    <property type="entry name" value="PMP1_2"/>
    <property type="match status" value="1"/>
</dbReference>
<dbReference type="Proteomes" id="UP000190274">
    <property type="component" value="Chromosome H"/>
</dbReference>
<proteinExistence type="predicted"/>
<reference evidence="2 3" key="1">
    <citation type="submission" date="2016-03" db="EMBL/GenBank/DDBJ databases">
        <authorList>
            <person name="Devillers H."/>
        </authorList>
    </citation>
    <scope>NUCLEOTIDE SEQUENCE [LARGE SCALE GENOMIC DNA]</scope>
    <source>
        <strain evidence="2">CBS 10888</strain>
    </source>
</reference>
<dbReference type="AlphaFoldDB" id="A0A1G4K5S7"/>
<dbReference type="OrthoDB" id="4065235at2759"/>
<keyword evidence="1" id="KW-0472">Membrane</keyword>
<gene>
    <name evidence="2" type="ORF">LADA_0H17876G</name>
</gene>
<keyword evidence="1" id="KW-1133">Transmembrane helix</keyword>